<dbReference type="Pfam" id="PF04420">
    <property type="entry name" value="CHD5"/>
    <property type="match status" value="1"/>
</dbReference>
<proteinExistence type="predicted"/>
<protein>
    <recommendedName>
        <fullName evidence="6">Tail-anchored protein insertion receptor WRB</fullName>
    </recommendedName>
</protein>
<feature type="coiled-coil region" evidence="1">
    <location>
        <begin position="102"/>
        <end position="129"/>
    </location>
</feature>
<keyword evidence="3" id="KW-0812">Transmembrane</keyword>
<evidence type="ECO:0000256" key="3">
    <source>
        <dbReference type="SAM" id="Phobius"/>
    </source>
</evidence>
<accession>A0AA85JQ44</accession>
<evidence type="ECO:0008006" key="6">
    <source>
        <dbReference type="Google" id="ProtNLM"/>
    </source>
</evidence>
<dbReference type="GO" id="GO:0071816">
    <property type="term" value="P:tail-anchored membrane protein insertion into ER membrane"/>
    <property type="evidence" value="ECO:0007669"/>
    <property type="project" value="InterPro"/>
</dbReference>
<reference evidence="4" key="1">
    <citation type="submission" date="2022-06" db="EMBL/GenBank/DDBJ databases">
        <authorList>
            <person name="Berger JAMES D."/>
            <person name="Berger JAMES D."/>
        </authorList>
    </citation>
    <scope>NUCLEOTIDE SEQUENCE [LARGE SCALE GENOMIC DNA]</scope>
</reference>
<keyword evidence="1" id="KW-0175">Coiled coil</keyword>
<keyword evidence="4" id="KW-1185">Reference proteome</keyword>
<organism evidence="4 5">
    <name type="scientific">Trichobilharzia regenti</name>
    <name type="common">Nasal bird schistosome</name>
    <dbReference type="NCBI Taxonomy" id="157069"/>
    <lineage>
        <taxon>Eukaryota</taxon>
        <taxon>Metazoa</taxon>
        <taxon>Spiralia</taxon>
        <taxon>Lophotrochozoa</taxon>
        <taxon>Platyhelminthes</taxon>
        <taxon>Trematoda</taxon>
        <taxon>Digenea</taxon>
        <taxon>Strigeidida</taxon>
        <taxon>Schistosomatoidea</taxon>
        <taxon>Schistosomatidae</taxon>
        <taxon>Trichobilharzia</taxon>
    </lineage>
</organism>
<dbReference type="Proteomes" id="UP000050795">
    <property type="component" value="Unassembled WGS sequence"/>
</dbReference>
<feature type="region of interest" description="Disordered" evidence="2">
    <location>
        <begin position="223"/>
        <end position="255"/>
    </location>
</feature>
<keyword evidence="3" id="KW-0472">Membrane</keyword>
<feature type="transmembrane region" description="Helical" evidence="3">
    <location>
        <begin position="35"/>
        <end position="58"/>
    </location>
</feature>
<feature type="transmembrane region" description="Helical" evidence="3">
    <location>
        <begin position="184"/>
        <end position="207"/>
    </location>
</feature>
<dbReference type="InterPro" id="IPR028945">
    <property type="entry name" value="Get1"/>
</dbReference>
<keyword evidence="3" id="KW-1133">Transmembrane helix</keyword>
<evidence type="ECO:0000313" key="5">
    <source>
        <dbReference type="WBParaSite" id="TREG1_35590.5"/>
    </source>
</evidence>
<evidence type="ECO:0000256" key="2">
    <source>
        <dbReference type="SAM" id="MobiDB-lite"/>
    </source>
</evidence>
<reference evidence="5" key="2">
    <citation type="submission" date="2023-11" db="UniProtKB">
        <authorList>
            <consortium name="WormBaseParasite"/>
        </authorList>
    </citation>
    <scope>IDENTIFICATION</scope>
</reference>
<dbReference type="WBParaSite" id="TREG1_35590.5">
    <property type="protein sequence ID" value="TREG1_35590.5"/>
    <property type="gene ID" value="TREG1_35590"/>
</dbReference>
<name>A0AA85JQ44_TRIRE</name>
<sequence>MDTKPDPLLFDSTYEVPDSLLPSSSKSPPISHVSWLTYLTVIFLVILFFRVCFSFGAVDRLHSLLNFILTIATSSGRRQRALRKMCATELEALRNQIKTVHMVDNFATYSKLERKIKALERQLRDLAPETLVGSVARRFGIYFALHAVEAILIAYLISRAPAETMSRATLYSIKKADDSMHHQVLVAVCTVLSYIPAKILVISWVILCRSTISLTVSKVESKFQQQRQQSDENSDRNPHQDTSDESSYHTPNGSL</sequence>
<feature type="transmembrane region" description="Helical" evidence="3">
    <location>
        <begin position="139"/>
        <end position="157"/>
    </location>
</feature>
<evidence type="ECO:0000313" key="4">
    <source>
        <dbReference type="Proteomes" id="UP000050795"/>
    </source>
</evidence>
<dbReference type="AlphaFoldDB" id="A0AA85JQ44"/>
<feature type="compositionally biased region" description="Basic and acidic residues" evidence="2">
    <location>
        <begin position="229"/>
        <end position="242"/>
    </location>
</feature>
<evidence type="ECO:0000256" key="1">
    <source>
        <dbReference type="SAM" id="Coils"/>
    </source>
</evidence>